<comment type="caution">
    <text evidence="8">The sequence shown here is derived from an EMBL/GenBank/DDBJ whole genome shotgun (WGS) entry which is preliminary data.</text>
</comment>
<keyword evidence="9" id="KW-1185">Reference proteome</keyword>
<protein>
    <recommendedName>
        <fullName evidence="7">Fe2OG dioxygenase domain-containing protein</fullName>
    </recommendedName>
</protein>
<sequence>MLRTFILAALPLLFVFSSEIFGFLSGILCPSCNSTCEATKPLTRLPRPQLRPEFLALENGTDSTLECEEDGYKMHVFSREPLVVYFEDFISAKEREHLLDISEKIYMPSTITHNGGKTSDRNTKVRDSEVALVPRTEGVRCIERRARAVQGWREEVWIERLRVQKYNPGGHYTHHFDYSSGRGGWGRVSSFMVWVHGEELEGGGTEFPRLELRGDKKKWCKFIECEDDAKEAEEKKGVVFKVIPGNAVYWENFRSDGTGRGYNETWHAGLPVKKGVKVGLNIWSWGRID</sequence>
<evidence type="ECO:0000259" key="7">
    <source>
        <dbReference type="PROSITE" id="PS51471"/>
    </source>
</evidence>
<reference evidence="8" key="1">
    <citation type="submission" date="2023-06" db="EMBL/GenBank/DDBJ databases">
        <title>Genome-scale phylogeny and comparative genomics of the fungal order Sordariales.</title>
        <authorList>
            <consortium name="Lawrence Berkeley National Laboratory"/>
            <person name="Hensen N."/>
            <person name="Bonometti L."/>
            <person name="Westerberg I."/>
            <person name="Brannstrom I.O."/>
            <person name="Guillou S."/>
            <person name="Cros-Aarteil S."/>
            <person name="Calhoun S."/>
            <person name="Haridas S."/>
            <person name="Kuo A."/>
            <person name="Mondo S."/>
            <person name="Pangilinan J."/>
            <person name="Riley R."/>
            <person name="Labutti K."/>
            <person name="Andreopoulos B."/>
            <person name="Lipzen A."/>
            <person name="Chen C."/>
            <person name="Yanf M."/>
            <person name="Daum C."/>
            <person name="Ng V."/>
            <person name="Clum A."/>
            <person name="Steindorff A."/>
            <person name="Ohm R."/>
            <person name="Martin F."/>
            <person name="Silar P."/>
            <person name="Natvig D."/>
            <person name="Lalanne C."/>
            <person name="Gautier V."/>
            <person name="Ament-Velasquez S.L."/>
            <person name="Kruys A."/>
            <person name="Hutchinson M.I."/>
            <person name="Powell A.J."/>
            <person name="Barry K."/>
            <person name="Miller A.N."/>
            <person name="Grigoriev I.V."/>
            <person name="Debuchy R."/>
            <person name="Gladieux P."/>
            <person name="Thoren M.H."/>
            <person name="Johannesson H."/>
        </authorList>
    </citation>
    <scope>NUCLEOTIDE SEQUENCE</scope>
    <source>
        <strain evidence="8">CBS 540.89</strain>
    </source>
</reference>
<evidence type="ECO:0000313" key="9">
    <source>
        <dbReference type="Proteomes" id="UP001172159"/>
    </source>
</evidence>
<keyword evidence="6" id="KW-0732">Signal</keyword>
<dbReference type="PANTHER" id="PTHR10869">
    <property type="entry name" value="PROLYL 4-HYDROXYLASE ALPHA SUBUNIT"/>
    <property type="match status" value="1"/>
</dbReference>
<dbReference type="PROSITE" id="PS51471">
    <property type="entry name" value="FE2OG_OXY"/>
    <property type="match status" value="1"/>
</dbReference>
<keyword evidence="3" id="KW-0223">Dioxygenase</keyword>
<proteinExistence type="predicted"/>
<dbReference type="GO" id="GO:0004656">
    <property type="term" value="F:procollagen-proline 4-dioxygenase activity"/>
    <property type="evidence" value="ECO:0007669"/>
    <property type="project" value="TreeGrafter"/>
</dbReference>
<feature type="chain" id="PRO_5041378637" description="Fe2OG dioxygenase domain-containing protein" evidence="6">
    <location>
        <begin position="23"/>
        <end position="289"/>
    </location>
</feature>
<evidence type="ECO:0000256" key="2">
    <source>
        <dbReference type="ARBA" id="ARBA00022723"/>
    </source>
</evidence>
<keyword evidence="2" id="KW-0479">Metal-binding</keyword>
<dbReference type="InterPro" id="IPR006620">
    <property type="entry name" value="Pro_4_hyd_alph"/>
</dbReference>
<evidence type="ECO:0000313" key="8">
    <source>
        <dbReference type="EMBL" id="KAK0737104.1"/>
    </source>
</evidence>
<evidence type="ECO:0000256" key="4">
    <source>
        <dbReference type="ARBA" id="ARBA00023002"/>
    </source>
</evidence>
<keyword evidence="4" id="KW-0560">Oxidoreductase</keyword>
<organism evidence="8 9">
    <name type="scientific">Apiosordaria backusii</name>
    <dbReference type="NCBI Taxonomy" id="314023"/>
    <lineage>
        <taxon>Eukaryota</taxon>
        <taxon>Fungi</taxon>
        <taxon>Dikarya</taxon>
        <taxon>Ascomycota</taxon>
        <taxon>Pezizomycotina</taxon>
        <taxon>Sordariomycetes</taxon>
        <taxon>Sordariomycetidae</taxon>
        <taxon>Sordariales</taxon>
        <taxon>Lasiosphaeriaceae</taxon>
        <taxon>Apiosordaria</taxon>
    </lineage>
</organism>
<dbReference type="InterPro" id="IPR005123">
    <property type="entry name" value="Oxoglu/Fe-dep_dioxygenase_dom"/>
</dbReference>
<evidence type="ECO:0000256" key="3">
    <source>
        <dbReference type="ARBA" id="ARBA00022964"/>
    </source>
</evidence>
<dbReference type="GO" id="GO:0005506">
    <property type="term" value="F:iron ion binding"/>
    <property type="evidence" value="ECO:0007669"/>
    <property type="project" value="InterPro"/>
</dbReference>
<dbReference type="Proteomes" id="UP001172159">
    <property type="component" value="Unassembled WGS sequence"/>
</dbReference>
<feature type="domain" description="Fe2OG dioxygenase" evidence="7">
    <location>
        <begin position="157"/>
        <end position="286"/>
    </location>
</feature>
<dbReference type="GO" id="GO:0031418">
    <property type="term" value="F:L-ascorbic acid binding"/>
    <property type="evidence" value="ECO:0007669"/>
    <property type="project" value="InterPro"/>
</dbReference>
<dbReference type="GO" id="GO:0005783">
    <property type="term" value="C:endoplasmic reticulum"/>
    <property type="evidence" value="ECO:0007669"/>
    <property type="project" value="TreeGrafter"/>
</dbReference>
<dbReference type="Pfam" id="PF13640">
    <property type="entry name" value="2OG-FeII_Oxy_3"/>
    <property type="match status" value="1"/>
</dbReference>
<accession>A0AA40ED71</accession>
<feature type="signal peptide" evidence="6">
    <location>
        <begin position="1"/>
        <end position="22"/>
    </location>
</feature>
<dbReference type="InterPro" id="IPR045054">
    <property type="entry name" value="P4HA-like"/>
</dbReference>
<dbReference type="AlphaFoldDB" id="A0AA40ED71"/>
<dbReference type="SMART" id="SM00702">
    <property type="entry name" value="P4Hc"/>
    <property type="match status" value="1"/>
</dbReference>
<dbReference type="EMBL" id="JAUKTV010000005">
    <property type="protein sequence ID" value="KAK0737104.1"/>
    <property type="molecule type" value="Genomic_DNA"/>
</dbReference>
<dbReference type="FunFam" id="2.60.120.620:FF:000027">
    <property type="entry name" value="Oxidoreductase, 2OG-Fe(II) oxygenase family family"/>
    <property type="match status" value="1"/>
</dbReference>
<dbReference type="PANTHER" id="PTHR10869:SF246">
    <property type="entry name" value="TRANSMEMBRANE PROLYL 4-HYDROXYLASE"/>
    <property type="match status" value="1"/>
</dbReference>
<keyword evidence="5" id="KW-0408">Iron</keyword>
<dbReference type="Gene3D" id="2.60.120.620">
    <property type="entry name" value="q2cbj1_9rhob like domain"/>
    <property type="match status" value="1"/>
</dbReference>
<evidence type="ECO:0000256" key="1">
    <source>
        <dbReference type="ARBA" id="ARBA00001961"/>
    </source>
</evidence>
<comment type="cofactor">
    <cofactor evidence="1">
        <name>L-ascorbate</name>
        <dbReference type="ChEBI" id="CHEBI:38290"/>
    </cofactor>
</comment>
<dbReference type="InterPro" id="IPR044862">
    <property type="entry name" value="Pro_4_hyd_alph_FE2OG_OXY"/>
</dbReference>
<evidence type="ECO:0000256" key="6">
    <source>
        <dbReference type="SAM" id="SignalP"/>
    </source>
</evidence>
<evidence type="ECO:0000256" key="5">
    <source>
        <dbReference type="ARBA" id="ARBA00023004"/>
    </source>
</evidence>
<gene>
    <name evidence="8" type="ORF">B0T21DRAFT_286216</name>
</gene>
<name>A0AA40ED71_9PEZI</name>